<dbReference type="PANTHER" id="PTHR43300:SF4">
    <property type="entry name" value="ACYL-[ACYL-CARRIER-PROTEIN]--UDP-N-ACETYLGLUCOSAMINE O-ACYLTRANSFERASE"/>
    <property type="match status" value="1"/>
</dbReference>
<evidence type="ECO:0000256" key="1">
    <source>
        <dbReference type="ARBA" id="ARBA00022679"/>
    </source>
</evidence>
<sequence length="226" mass="24005">MSYISDTAQFGDNVIIEDDVQIGDNVIIGHNSVILRGTKIGNNVSTGCNCVLGIKPTVNKRMRKTSNLTELVIESGTRIGHLVSIYSSTRVGKNVFIGDHASLRENTIVGDETVIGRAAIVELNTKIGKSCTIQTQSYVTGDTVIEDNVFIGPCVSMANDKYMGAQSYNLKGPYIKHGAKIGNNASLLPGIKIGKETIVGAGSVVTKDLEDRIVAVGVPAKRIGLS</sequence>
<dbReference type="InterPro" id="IPR011004">
    <property type="entry name" value="Trimer_LpxA-like_sf"/>
</dbReference>
<dbReference type="OrthoDB" id="9782926at2"/>
<evidence type="ECO:0000313" key="4">
    <source>
        <dbReference type="Proteomes" id="UP000184079"/>
    </source>
</evidence>
<dbReference type="CDD" id="cd03358">
    <property type="entry name" value="LbH_WxcM_N_like"/>
    <property type="match status" value="1"/>
</dbReference>
<keyword evidence="4" id="KW-1185">Reference proteome</keyword>
<keyword evidence="1 3" id="KW-0808">Transferase</keyword>
<protein>
    <submittedName>
        <fullName evidence="3">Transferase hexapeptide (Six repeat-containing protein)</fullName>
    </submittedName>
</protein>
<proteinExistence type="predicted"/>
<dbReference type="AlphaFoldDB" id="A0A1M5QAY8"/>
<organism evidence="3 4">
    <name type="scientific">Virgibacillus chiguensis</name>
    <dbReference type="NCBI Taxonomy" id="411959"/>
    <lineage>
        <taxon>Bacteria</taxon>
        <taxon>Bacillati</taxon>
        <taxon>Bacillota</taxon>
        <taxon>Bacilli</taxon>
        <taxon>Bacillales</taxon>
        <taxon>Bacillaceae</taxon>
        <taxon>Virgibacillus</taxon>
    </lineage>
</organism>
<dbReference type="PROSITE" id="PS00101">
    <property type="entry name" value="HEXAPEP_TRANSFERASES"/>
    <property type="match status" value="1"/>
</dbReference>
<dbReference type="InterPro" id="IPR001451">
    <property type="entry name" value="Hexapep"/>
</dbReference>
<dbReference type="Proteomes" id="UP000184079">
    <property type="component" value="Unassembled WGS sequence"/>
</dbReference>
<gene>
    <name evidence="3" type="ORF">SAMN05421807_10442</name>
</gene>
<name>A0A1M5QAY8_9BACI</name>
<dbReference type="InterPro" id="IPR018357">
    <property type="entry name" value="Hexapep_transf_CS"/>
</dbReference>
<dbReference type="RefSeq" id="WP_084723556.1">
    <property type="nucleotide sequence ID" value="NZ_FQXD01000004.1"/>
</dbReference>
<dbReference type="Pfam" id="PF00132">
    <property type="entry name" value="Hexapep"/>
    <property type="match status" value="3"/>
</dbReference>
<evidence type="ECO:0000256" key="2">
    <source>
        <dbReference type="ARBA" id="ARBA00022737"/>
    </source>
</evidence>
<dbReference type="GO" id="GO:0016740">
    <property type="term" value="F:transferase activity"/>
    <property type="evidence" value="ECO:0007669"/>
    <property type="project" value="UniProtKB-KW"/>
</dbReference>
<dbReference type="PANTHER" id="PTHR43300">
    <property type="entry name" value="ACETYLTRANSFERASE"/>
    <property type="match status" value="1"/>
</dbReference>
<dbReference type="SUPFAM" id="SSF51161">
    <property type="entry name" value="Trimeric LpxA-like enzymes"/>
    <property type="match status" value="2"/>
</dbReference>
<evidence type="ECO:0000313" key="3">
    <source>
        <dbReference type="EMBL" id="SHH10981.1"/>
    </source>
</evidence>
<dbReference type="EMBL" id="FQXD01000004">
    <property type="protein sequence ID" value="SHH10981.1"/>
    <property type="molecule type" value="Genomic_DNA"/>
</dbReference>
<dbReference type="InterPro" id="IPR050179">
    <property type="entry name" value="Trans_hexapeptide_repeat"/>
</dbReference>
<keyword evidence="2" id="KW-0677">Repeat</keyword>
<reference evidence="4" key="1">
    <citation type="submission" date="2016-11" db="EMBL/GenBank/DDBJ databases">
        <authorList>
            <person name="Varghese N."/>
            <person name="Submissions S."/>
        </authorList>
    </citation>
    <scope>NUCLEOTIDE SEQUENCE [LARGE SCALE GENOMIC DNA]</scope>
    <source>
        <strain evidence="4">CGMCC 1.6496</strain>
    </source>
</reference>
<dbReference type="Gene3D" id="2.160.10.10">
    <property type="entry name" value="Hexapeptide repeat proteins"/>
    <property type="match status" value="2"/>
</dbReference>
<accession>A0A1M5QAY8</accession>